<dbReference type="PROSITE" id="PS01075">
    <property type="entry name" value="ACETATE_KINASE_1"/>
    <property type="match status" value="1"/>
</dbReference>
<dbReference type="PROSITE" id="PS01076">
    <property type="entry name" value="ACETATE_KINASE_2"/>
    <property type="match status" value="1"/>
</dbReference>
<comment type="function">
    <text evidence="9">Catalyzes the formation of acetyl phosphate from acetate and ATP. Can also catalyze the reverse reaction.</text>
</comment>
<evidence type="ECO:0000256" key="4">
    <source>
        <dbReference type="ARBA" id="ARBA00022723"/>
    </source>
</evidence>
<dbReference type="HAMAP" id="MF_00020">
    <property type="entry name" value="Acetate_kinase"/>
    <property type="match status" value="1"/>
</dbReference>
<feature type="binding site" evidence="9">
    <location>
        <position position="9"/>
    </location>
    <ligand>
        <name>Mg(2+)</name>
        <dbReference type="ChEBI" id="CHEBI:18420"/>
    </ligand>
</feature>
<dbReference type="GO" id="GO:0006083">
    <property type="term" value="P:acetate metabolic process"/>
    <property type="evidence" value="ECO:0007669"/>
    <property type="project" value="TreeGrafter"/>
</dbReference>
<protein>
    <recommendedName>
        <fullName evidence="9">Acetate kinase</fullName>
        <ecNumber evidence="9">2.7.2.1</ecNumber>
    </recommendedName>
    <alternativeName>
        <fullName evidence="9">Acetokinase</fullName>
    </alternativeName>
</protein>
<keyword evidence="5 9" id="KW-0547">Nucleotide-binding</keyword>
<dbReference type="OrthoDB" id="9802453at2"/>
<feature type="active site" description="Proton donor/acceptor" evidence="9">
    <location>
        <position position="147"/>
    </location>
</feature>
<keyword evidence="2 9" id="KW-0963">Cytoplasm</keyword>
<dbReference type="GO" id="GO:0005829">
    <property type="term" value="C:cytosol"/>
    <property type="evidence" value="ECO:0007669"/>
    <property type="project" value="TreeGrafter"/>
</dbReference>
<dbReference type="UniPathway" id="UPA00340">
    <property type="reaction ID" value="UER00458"/>
</dbReference>
<comment type="similarity">
    <text evidence="1 9 10">Belongs to the acetokinase family.</text>
</comment>
<dbReference type="PRINTS" id="PR00471">
    <property type="entry name" value="ACETATEKNASE"/>
</dbReference>
<name>A0A328AH90_9CAUL</name>
<gene>
    <name evidence="9" type="primary">ackA</name>
    <name evidence="11" type="ORF">DJ017_06030</name>
</gene>
<dbReference type="EMBL" id="QFYQ01000001">
    <property type="protein sequence ID" value="RAK54110.1"/>
    <property type="molecule type" value="Genomic_DNA"/>
</dbReference>
<evidence type="ECO:0000256" key="5">
    <source>
        <dbReference type="ARBA" id="ARBA00022741"/>
    </source>
</evidence>
<dbReference type="GO" id="GO:0006085">
    <property type="term" value="P:acetyl-CoA biosynthetic process"/>
    <property type="evidence" value="ECO:0007669"/>
    <property type="project" value="UniProtKB-UniRule"/>
</dbReference>
<dbReference type="GO" id="GO:0008776">
    <property type="term" value="F:acetate kinase activity"/>
    <property type="evidence" value="ECO:0007669"/>
    <property type="project" value="UniProtKB-UniRule"/>
</dbReference>
<dbReference type="PIRSF" id="PIRSF000722">
    <property type="entry name" value="Acetate_prop_kin"/>
    <property type="match status" value="1"/>
</dbReference>
<dbReference type="PROSITE" id="PS50007">
    <property type="entry name" value="PIPLC_X_DOMAIN"/>
    <property type="match status" value="1"/>
</dbReference>
<dbReference type="InterPro" id="IPR000890">
    <property type="entry name" value="Aliphatic_acid_kin_short-chain"/>
</dbReference>
<dbReference type="InterPro" id="IPR004372">
    <property type="entry name" value="Ac/propionate_kinase"/>
</dbReference>
<comment type="caution">
    <text evidence="11">The sequence shown here is derived from an EMBL/GenBank/DDBJ whole genome shotgun (WGS) entry which is preliminary data.</text>
</comment>
<keyword evidence="8 9" id="KW-0460">Magnesium</keyword>
<feature type="binding site" evidence="9">
    <location>
        <begin position="205"/>
        <end position="209"/>
    </location>
    <ligand>
        <name>ATP</name>
        <dbReference type="ChEBI" id="CHEBI:30616"/>
    </ligand>
</feature>
<feature type="binding site" evidence="9">
    <location>
        <position position="16"/>
    </location>
    <ligand>
        <name>ATP</name>
        <dbReference type="ChEBI" id="CHEBI:30616"/>
    </ligand>
</feature>
<dbReference type="Gene3D" id="3.30.420.40">
    <property type="match status" value="2"/>
</dbReference>
<dbReference type="GO" id="GO:0000287">
    <property type="term" value="F:magnesium ion binding"/>
    <property type="evidence" value="ECO:0007669"/>
    <property type="project" value="UniProtKB-UniRule"/>
</dbReference>
<keyword evidence="12" id="KW-1185">Reference proteome</keyword>
<feature type="site" description="Transition state stabilizer" evidence="9">
    <location>
        <position position="238"/>
    </location>
</feature>
<dbReference type="InterPro" id="IPR023865">
    <property type="entry name" value="Aliphatic_acid_kinase_CS"/>
</dbReference>
<keyword evidence="3 9" id="KW-0808">Transferase</keyword>
<evidence type="ECO:0000256" key="9">
    <source>
        <dbReference type="HAMAP-Rule" id="MF_00020"/>
    </source>
</evidence>
<evidence type="ECO:0000256" key="3">
    <source>
        <dbReference type="ARBA" id="ARBA00022679"/>
    </source>
</evidence>
<evidence type="ECO:0000313" key="12">
    <source>
        <dbReference type="Proteomes" id="UP000249254"/>
    </source>
</evidence>
<comment type="catalytic activity">
    <reaction evidence="9">
        <text>acetate + ATP = acetyl phosphate + ADP</text>
        <dbReference type="Rhea" id="RHEA:11352"/>
        <dbReference type="ChEBI" id="CHEBI:22191"/>
        <dbReference type="ChEBI" id="CHEBI:30089"/>
        <dbReference type="ChEBI" id="CHEBI:30616"/>
        <dbReference type="ChEBI" id="CHEBI:456216"/>
        <dbReference type="EC" id="2.7.2.1"/>
    </reaction>
</comment>
<feature type="binding site" evidence="9">
    <location>
        <position position="90"/>
    </location>
    <ligand>
        <name>substrate</name>
    </ligand>
</feature>
<evidence type="ECO:0000256" key="6">
    <source>
        <dbReference type="ARBA" id="ARBA00022777"/>
    </source>
</evidence>
<comment type="subcellular location">
    <subcellularLocation>
        <location evidence="9">Cytoplasm</location>
    </subcellularLocation>
</comment>
<dbReference type="RefSeq" id="WP_111527861.1">
    <property type="nucleotide sequence ID" value="NZ_JBHRSG010000002.1"/>
</dbReference>
<evidence type="ECO:0000256" key="2">
    <source>
        <dbReference type="ARBA" id="ARBA00022490"/>
    </source>
</evidence>
<dbReference type="SUPFAM" id="SSF53067">
    <property type="entry name" value="Actin-like ATPase domain"/>
    <property type="match status" value="2"/>
</dbReference>
<evidence type="ECO:0000256" key="1">
    <source>
        <dbReference type="ARBA" id="ARBA00008748"/>
    </source>
</evidence>
<evidence type="ECO:0000256" key="7">
    <source>
        <dbReference type="ARBA" id="ARBA00022840"/>
    </source>
</evidence>
<dbReference type="PANTHER" id="PTHR21060">
    <property type="entry name" value="ACETATE KINASE"/>
    <property type="match status" value="1"/>
</dbReference>
<dbReference type="Pfam" id="PF00871">
    <property type="entry name" value="Acetate_kinase"/>
    <property type="match status" value="1"/>
</dbReference>
<evidence type="ECO:0000256" key="8">
    <source>
        <dbReference type="ARBA" id="ARBA00022842"/>
    </source>
</evidence>
<comment type="cofactor">
    <cofactor evidence="9">
        <name>Mg(2+)</name>
        <dbReference type="ChEBI" id="CHEBI:18420"/>
    </cofactor>
    <cofactor evidence="9">
        <name>Mn(2+)</name>
        <dbReference type="ChEBI" id="CHEBI:29035"/>
    </cofactor>
    <text evidence="9">Mg(2+). Can also accept Mn(2+).</text>
</comment>
<feature type="binding site" evidence="9">
    <location>
        <position position="376"/>
    </location>
    <ligand>
        <name>Mg(2+)</name>
        <dbReference type="ChEBI" id="CHEBI:18420"/>
    </ligand>
</feature>
<proteinExistence type="inferred from homology"/>
<feature type="binding site" evidence="9">
    <location>
        <begin position="280"/>
        <end position="282"/>
    </location>
    <ligand>
        <name>ATP</name>
        <dbReference type="ChEBI" id="CHEBI:30616"/>
    </ligand>
</feature>
<comment type="subunit">
    <text evidence="9">Homodimer.</text>
</comment>
<dbReference type="Proteomes" id="UP000249254">
    <property type="component" value="Unassembled WGS sequence"/>
</dbReference>
<dbReference type="GO" id="GO:0005524">
    <property type="term" value="F:ATP binding"/>
    <property type="evidence" value="ECO:0007669"/>
    <property type="project" value="UniProtKB-KW"/>
</dbReference>
<dbReference type="AlphaFoldDB" id="A0A328AH90"/>
<reference evidence="12" key="1">
    <citation type="submission" date="2018-05" db="EMBL/GenBank/DDBJ databases">
        <authorList>
            <person name="Li X."/>
        </authorList>
    </citation>
    <scope>NUCLEOTIDE SEQUENCE [LARGE SCALE GENOMIC DNA]</scope>
    <source>
        <strain evidence="12">LX32</strain>
    </source>
</reference>
<keyword evidence="4 9" id="KW-0479">Metal-binding</keyword>
<accession>A0A328AH90</accession>
<evidence type="ECO:0000256" key="10">
    <source>
        <dbReference type="RuleBase" id="RU003835"/>
    </source>
</evidence>
<keyword evidence="7 9" id="KW-0067">ATP-binding</keyword>
<feature type="binding site" evidence="9">
    <location>
        <begin position="325"/>
        <end position="329"/>
    </location>
    <ligand>
        <name>ATP</name>
        <dbReference type="ChEBI" id="CHEBI:30616"/>
    </ligand>
</feature>
<feature type="site" description="Transition state stabilizer" evidence="9">
    <location>
        <position position="178"/>
    </location>
</feature>
<dbReference type="EC" id="2.7.2.1" evidence="9"/>
<dbReference type="InterPro" id="IPR043129">
    <property type="entry name" value="ATPase_NBD"/>
</dbReference>
<keyword evidence="6 9" id="KW-0418">Kinase</keyword>
<dbReference type="PANTHER" id="PTHR21060:SF21">
    <property type="entry name" value="ACETATE KINASE"/>
    <property type="match status" value="1"/>
</dbReference>
<dbReference type="NCBIfam" id="TIGR00016">
    <property type="entry name" value="ackA"/>
    <property type="match status" value="1"/>
</dbReference>
<comment type="pathway">
    <text evidence="9">Metabolic intermediate biosynthesis; acetyl-CoA biosynthesis; acetyl-CoA from acetate: step 1/2.</text>
</comment>
<sequence>MTQYFLAVNTGSSTTKLGAFDVDGPEAQPILRARLRHGSADSEIRVWDAEGRSLPAPPPVRSGRRGDAVVDVLTWLEGKLETPARAVGHRVVHGGPHFREPVILTPEIGRALRALAPLAPLHQLPALDLAAKIGKARPNLPQALAFDTAFHHGHDPVVDRLGLPRSYEAHGLRRFGFHGLSYEYLAGRLRQLDPSVARGRVVAAHLGSGASLCALLDGRSVDTTMGATPLDGLLMATRCGSIDPGVILYLQQTLGLDGARLSDLLYEHSGLLGVSGLSGDMRVLLQSDAAPARDAVELFVFRVAREAAALAGTLGGLDGVIFTAGIGENCPEVRAAICERLAWLGVQLDSAANRRGDTQISTPGSGVAVWVLPTDEEQMIALHTRQAIALVESAGQPFAERLA</sequence>
<organism evidence="11 12">
    <name type="scientific">Phenylobacterium soli</name>
    <dbReference type="NCBI Taxonomy" id="2170551"/>
    <lineage>
        <taxon>Bacteria</taxon>
        <taxon>Pseudomonadati</taxon>
        <taxon>Pseudomonadota</taxon>
        <taxon>Alphaproteobacteria</taxon>
        <taxon>Caulobacterales</taxon>
        <taxon>Caulobacteraceae</taxon>
        <taxon>Phenylobacterium</taxon>
    </lineage>
</organism>
<evidence type="ECO:0000313" key="11">
    <source>
        <dbReference type="EMBL" id="RAK54110.1"/>
    </source>
</evidence>